<dbReference type="PANTHER" id="PTHR43214">
    <property type="entry name" value="TWO-COMPONENT RESPONSE REGULATOR"/>
    <property type="match status" value="1"/>
</dbReference>
<dbReference type="SMART" id="SM00448">
    <property type="entry name" value="REC"/>
    <property type="match status" value="1"/>
</dbReference>
<evidence type="ECO:0000256" key="3">
    <source>
        <dbReference type="ARBA" id="ARBA00023015"/>
    </source>
</evidence>
<dbReference type="Gene3D" id="3.40.50.2300">
    <property type="match status" value="1"/>
</dbReference>
<feature type="domain" description="HTH luxR-type" evidence="6">
    <location>
        <begin position="142"/>
        <end position="207"/>
    </location>
</feature>
<keyword evidence="4" id="KW-0238">DNA-binding</keyword>
<dbReference type="GO" id="GO:0006355">
    <property type="term" value="P:regulation of DNA-templated transcription"/>
    <property type="evidence" value="ECO:0007669"/>
    <property type="project" value="InterPro"/>
</dbReference>
<dbReference type="PROSITE" id="PS50043">
    <property type="entry name" value="HTH_LUXR_2"/>
    <property type="match status" value="1"/>
</dbReference>
<evidence type="ECO:0000256" key="1">
    <source>
        <dbReference type="ARBA" id="ARBA00022553"/>
    </source>
</evidence>
<accession>A0A3B1BH30</accession>
<dbReference type="SMART" id="SM00421">
    <property type="entry name" value="HTH_LUXR"/>
    <property type="match status" value="1"/>
</dbReference>
<dbReference type="Pfam" id="PF00196">
    <property type="entry name" value="GerE"/>
    <property type="match status" value="1"/>
</dbReference>
<dbReference type="PANTHER" id="PTHR43214:SF3">
    <property type="entry name" value="RESPONSE REGULATOR UVRY"/>
    <property type="match status" value="1"/>
</dbReference>
<dbReference type="EMBL" id="UOFZ01000133">
    <property type="protein sequence ID" value="VAX13771.1"/>
    <property type="molecule type" value="Genomic_DNA"/>
</dbReference>
<feature type="domain" description="Response regulatory" evidence="7">
    <location>
        <begin position="3"/>
        <end position="119"/>
    </location>
</feature>
<evidence type="ECO:0000259" key="7">
    <source>
        <dbReference type="PROSITE" id="PS50110"/>
    </source>
</evidence>
<name>A0A3B1BH30_9ZZZZ</name>
<gene>
    <name evidence="8" type="ORF">MNBD_GAMMA24-1520</name>
</gene>
<evidence type="ECO:0000256" key="4">
    <source>
        <dbReference type="ARBA" id="ARBA00023125"/>
    </source>
</evidence>
<evidence type="ECO:0000256" key="2">
    <source>
        <dbReference type="ARBA" id="ARBA00023012"/>
    </source>
</evidence>
<keyword evidence="2" id="KW-0902">Two-component regulatory system</keyword>
<protein>
    <submittedName>
        <fullName evidence="8">BarA-associated response regulator UvrY (= GacA = SirA)</fullName>
    </submittedName>
</protein>
<dbReference type="InterPro" id="IPR000792">
    <property type="entry name" value="Tscrpt_reg_LuxR_C"/>
</dbReference>
<keyword evidence="3" id="KW-0805">Transcription regulation</keyword>
<keyword evidence="1" id="KW-0597">Phosphoprotein</keyword>
<evidence type="ECO:0000259" key="6">
    <source>
        <dbReference type="PROSITE" id="PS50043"/>
    </source>
</evidence>
<evidence type="ECO:0000313" key="8">
    <source>
        <dbReference type="EMBL" id="VAX13771.1"/>
    </source>
</evidence>
<dbReference type="Pfam" id="PF00072">
    <property type="entry name" value="Response_reg"/>
    <property type="match status" value="1"/>
</dbReference>
<dbReference type="SUPFAM" id="SSF46894">
    <property type="entry name" value="C-terminal effector domain of the bipartite response regulators"/>
    <property type="match status" value="1"/>
</dbReference>
<dbReference type="InterPro" id="IPR039420">
    <property type="entry name" value="WalR-like"/>
</dbReference>
<dbReference type="InterPro" id="IPR058245">
    <property type="entry name" value="NreC/VraR/RcsB-like_REC"/>
</dbReference>
<organism evidence="8">
    <name type="scientific">hydrothermal vent metagenome</name>
    <dbReference type="NCBI Taxonomy" id="652676"/>
    <lineage>
        <taxon>unclassified sequences</taxon>
        <taxon>metagenomes</taxon>
        <taxon>ecological metagenomes</taxon>
    </lineage>
</organism>
<dbReference type="InterPro" id="IPR011006">
    <property type="entry name" value="CheY-like_superfamily"/>
</dbReference>
<sequence length="216" mass="24069">MINIMLVDDHDLVRTGIKRLLEDNGKFRIVAEATSGEQALECIRQTNPQVVLMDINMPGIGGLEATYKLLKQKADLKIIIVSMHTDELFPQRVLKAGAMGYLTKGSCIDEIVHAIHEVLANRHYITPEIAQRLALSQVDENGASPFDGLSARELQVMLLMMEGKKINDISEELCLSPKTVSTYRHRLHDKVGVNSDVELARLALFHGLIENAPFKT</sequence>
<keyword evidence="5" id="KW-0804">Transcription</keyword>
<dbReference type="InterPro" id="IPR016032">
    <property type="entry name" value="Sig_transdc_resp-reg_C-effctor"/>
</dbReference>
<dbReference type="InterPro" id="IPR001789">
    <property type="entry name" value="Sig_transdc_resp-reg_receiver"/>
</dbReference>
<dbReference type="GO" id="GO:0003677">
    <property type="term" value="F:DNA binding"/>
    <property type="evidence" value="ECO:0007669"/>
    <property type="project" value="UniProtKB-KW"/>
</dbReference>
<dbReference type="AlphaFoldDB" id="A0A3B1BH30"/>
<dbReference type="PRINTS" id="PR00038">
    <property type="entry name" value="HTHLUXR"/>
</dbReference>
<dbReference type="CDD" id="cd17535">
    <property type="entry name" value="REC_NarL-like"/>
    <property type="match status" value="1"/>
</dbReference>
<evidence type="ECO:0000256" key="5">
    <source>
        <dbReference type="ARBA" id="ARBA00023163"/>
    </source>
</evidence>
<dbReference type="PROSITE" id="PS50110">
    <property type="entry name" value="RESPONSE_REGULATORY"/>
    <property type="match status" value="1"/>
</dbReference>
<dbReference type="CDD" id="cd06170">
    <property type="entry name" value="LuxR_C_like"/>
    <property type="match status" value="1"/>
</dbReference>
<proteinExistence type="predicted"/>
<dbReference type="SUPFAM" id="SSF52172">
    <property type="entry name" value="CheY-like"/>
    <property type="match status" value="1"/>
</dbReference>
<reference evidence="8" key="1">
    <citation type="submission" date="2018-06" db="EMBL/GenBank/DDBJ databases">
        <authorList>
            <person name="Zhirakovskaya E."/>
        </authorList>
    </citation>
    <scope>NUCLEOTIDE SEQUENCE</scope>
</reference>
<dbReference type="GO" id="GO:0000160">
    <property type="term" value="P:phosphorelay signal transduction system"/>
    <property type="evidence" value="ECO:0007669"/>
    <property type="project" value="UniProtKB-KW"/>
</dbReference>